<dbReference type="PANTHER" id="PTHR38113">
    <property type="match status" value="1"/>
</dbReference>
<evidence type="ECO:0000256" key="1">
    <source>
        <dbReference type="SAM" id="MobiDB-lite"/>
    </source>
</evidence>
<dbReference type="OrthoDB" id="5288828at2759"/>
<dbReference type="STRING" id="1036611.A0A1L9P849"/>
<evidence type="ECO:0000313" key="4">
    <source>
        <dbReference type="Proteomes" id="UP000184073"/>
    </source>
</evidence>
<dbReference type="EMBL" id="KV878125">
    <property type="protein sequence ID" value="OJI97697.1"/>
    <property type="molecule type" value="Genomic_DNA"/>
</dbReference>
<dbReference type="PANTHER" id="PTHR38113:SF1">
    <property type="entry name" value="DUF2293 DOMAIN-CONTAINING PROTEIN"/>
    <property type="match status" value="1"/>
</dbReference>
<evidence type="ECO:0000259" key="2">
    <source>
        <dbReference type="Pfam" id="PF10056"/>
    </source>
</evidence>
<keyword evidence="4" id="KW-1185">Reference proteome</keyword>
<dbReference type="Proteomes" id="UP000184073">
    <property type="component" value="Unassembled WGS sequence"/>
</dbReference>
<name>A0A1L9P849_ASPVE</name>
<feature type="region of interest" description="Disordered" evidence="1">
    <location>
        <begin position="501"/>
        <end position="523"/>
    </location>
</feature>
<proteinExistence type="predicted"/>
<feature type="domain" description="DUF2293" evidence="2">
    <location>
        <begin position="159"/>
        <end position="241"/>
    </location>
</feature>
<dbReference type="AlphaFoldDB" id="A0A1L9P849"/>
<accession>A0A1L9P849</accession>
<organism evidence="3 4">
    <name type="scientific">Aspergillus versicolor CBS 583.65</name>
    <dbReference type="NCBI Taxonomy" id="1036611"/>
    <lineage>
        <taxon>Eukaryota</taxon>
        <taxon>Fungi</taxon>
        <taxon>Dikarya</taxon>
        <taxon>Ascomycota</taxon>
        <taxon>Pezizomycotina</taxon>
        <taxon>Eurotiomycetes</taxon>
        <taxon>Eurotiomycetidae</taxon>
        <taxon>Eurotiales</taxon>
        <taxon>Aspergillaceae</taxon>
        <taxon>Aspergillus</taxon>
        <taxon>Aspergillus subgen. Nidulantes</taxon>
    </lineage>
</organism>
<feature type="region of interest" description="Disordered" evidence="1">
    <location>
        <begin position="734"/>
        <end position="772"/>
    </location>
</feature>
<feature type="compositionally biased region" description="Polar residues" evidence="1">
    <location>
        <begin position="741"/>
        <end position="750"/>
    </location>
</feature>
<dbReference type="InterPro" id="IPR018744">
    <property type="entry name" value="DUF2293"/>
</dbReference>
<dbReference type="RefSeq" id="XP_040663460.1">
    <property type="nucleotide sequence ID" value="XM_040815477.1"/>
</dbReference>
<dbReference type="GeneID" id="63730988"/>
<reference evidence="4" key="1">
    <citation type="journal article" date="2017" name="Genome Biol.">
        <title>Comparative genomics reveals high biological diversity and specific adaptations in the industrially and medically important fungal genus Aspergillus.</title>
        <authorList>
            <person name="de Vries R.P."/>
            <person name="Riley R."/>
            <person name="Wiebenga A."/>
            <person name="Aguilar-Osorio G."/>
            <person name="Amillis S."/>
            <person name="Uchima C.A."/>
            <person name="Anderluh G."/>
            <person name="Asadollahi M."/>
            <person name="Askin M."/>
            <person name="Barry K."/>
            <person name="Battaglia E."/>
            <person name="Bayram O."/>
            <person name="Benocci T."/>
            <person name="Braus-Stromeyer S.A."/>
            <person name="Caldana C."/>
            <person name="Canovas D."/>
            <person name="Cerqueira G.C."/>
            <person name="Chen F."/>
            <person name="Chen W."/>
            <person name="Choi C."/>
            <person name="Clum A."/>
            <person name="Dos Santos R.A."/>
            <person name="Damasio A.R."/>
            <person name="Diallinas G."/>
            <person name="Emri T."/>
            <person name="Fekete E."/>
            <person name="Flipphi M."/>
            <person name="Freyberg S."/>
            <person name="Gallo A."/>
            <person name="Gournas C."/>
            <person name="Habgood R."/>
            <person name="Hainaut M."/>
            <person name="Harispe M.L."/>
            <person name="Henrissat B."/>
            <person name="Hilden K.S."/>
            <person name="Hope R."/>
            <person name="Hossain A."/>
            <person name="Karabika E."/>
            <person name="Karaffa L."/>
            <person name="Karanyi Z."/>
            <person name="Krasevec N."/>
            <person name="Kuo A."/>
            <person name="Kusch H."/>
            <person name="LaButti K."/>
            <person name="Lagendijk E.L."/>
            <person name="Lapidus A."/>
            <person name="Levasseur A."/>
            <person name="Lindquist E."/>
            <person name="Lipzen A."/>
            <person name="Logrieco A.F."/>
            <person name="MacCabe A."/>
            <person name="Maekelae M.R."/>
            <person name="Malavazi I."/>
            <person name="Melin P."/>
            <person name="Meyer V."/>
            <person name="Mielnichuk N."/>
            <person name="Miskei M."/>
            <person name="Molnar A.P."/>
            <person name="Mule G."/>
            <person name="Ngan C.Y."/>
            <person name="Orejas M."/>
            <person name="Orosz E."/>
            <person name="Ouedraogo J.P."/>
            <person name="Overkamp K.M."/>
            <person name="Park H.-S."/>
            <person name="Perrone G."/>
            <person name="Piumi F."/>
            <person name="Punt P.J."/>
            <person name="Ram A.F."/>
            <person name="Ramon A."/>
            <person name="Rauscher S."/>
            <person name="Record E."/>
            <person name="Riano-Pachon D.M."/>
            <person name="Robert V."/>
            <person name="Roehrig J."/>
            <person name="Ruller R."/>
            <person name="Salamov A."/>
            <person name="Salih N.S."/>
            <person name="Samson R.A."/>
            <person name="Sandor E."/>
            <person name="Sanguinetti M."/>
            <person name="Schuetze T."/>
            <person name="Sepcic K."/>
            <person name="Shelest E."/>
            <person name="Sherlock G."/>
            <person name="Sophianopoulou V."/>
            <person name="Squina F.M."/>
            <person name="Sun H."/>
            <person name="Susca A."/>
            <person name="Todd R.B."/>
            <person name="Tsang A."/>
            <person name="Unkles S.E."/>
            <person name="van de Wiele N."/>
            <person name="van Rossen-Uffink D."/>
            <person name="Oliveira J.V."/>
            <person name="Vesth T.C."/>
            <person name="Visser J."/>
            <person name="Yu J.-H."/>
            <person name="Zhou M."/>
            <person name="Andersen M.R."/>
            <person name="Archer D.B."/>
            <person name="Baker S.E."/>
            <person name="Benoit I."/>
            <person name="Brakhage A.A."/>
            <person name="Braus G.H."/>
            <person name="Fischer R."/>
            <person name="Frisvad J.C."/>
            <person name="Goldman G.H."/>
            <person name="Houbraken J."/>
            <person name="Oakley B."/>
            <person name="Pocsi I."/>
            <person name="Scazzocchio C."/>
            <person name="Seiboth B."/>
            <person name="vanKuyk P.A."/>
            <person name="Wortman J."/>
            <person name="Dyer P.S."/>
            <person name="Grigoriev I.V."/>
        </authorList>
    </citation>
    <scope>NUCLEOTIDE SEQUENCE [LARGE SCALE GENOMIC DNA]</scope>
    <source>
        <strain evidence="4">CBS 583.65</strain>
    </source>
</reference>
<dbReference type="VEuPathDB" id="FungiDB:ASPVEDRAFT_59354"/>
<protein>
    <recommendedName>
        <fullName evidence="2">DUF2293 domain-containing protein</fullName>
    </recommendedName>
</protein>
<gene>
    <name evidence="3" type="ORF">ASPVEDRAFT_59354</name>
</gene>
<dbReference type="Pfam" id="PF10056">
    <property type="entry name" value="DUF2293"/>
    <property type="match status" value="1"/>
</dbReference>
<sequence>MTRVPRRSASAFARRSPNWVAKRKARKHKVILESVTQEKKKLRSVISFEARAPPGYTFISAGDPHFTTTCKEICRRDGLKVYAVSTTPHMYAHGLSQHVHRIGYHFPSAVVADVCMDRGLYLTAIGKAVSFYNIGSEAGRRNTDSASQITINTEARDVLKDLFPNIPDNDLNQIIKTAFQKGQRKVGTAVELPLARRAQLAVVAHIRHIYTNYDRLLKATSFHEARATVEQPTLAKLVEWRGDDENGKTVLEDVFREVIVISDDDDSDVEGEPLPLHGRDTSVEVISSNAVVEELQMRPVNHGNPTPREPQVEHLDDEIASGFRFIPKPPKKTKIDRRGFSRYQAWDRALNRYRNRINGTNHQFPSYSAGEHLPENLGLGREPSSCRTIDTAHLPVAPKDAFPNQRAVKSNLSQPQIHPVAAHRRIPHRDNLAVLTLDESYDLHPLAELPNKRRGGAIAQPNMARPFPLERADISEPARYSLQHPDVSSGPVFVSGPREVPERIGDNPRPPPWPPGHSHSRTMDEQDHVLPSIESPLPVEIKRPNSGHIEHLSRRMSGAFNFRSVTPHRQVRPDFPKHTLPQEYSQAHASKRRRVAYHEPIPMENPPPPNGSIILSTHSGNRNGTGEQASVQNGPQTRRRYVVPVAPHYIGERGLGNAQDSPISTARFDCGSQIHAPHRPIQGYDGQTFFYNRPVDSQNGYHKSPGQSHPAFDTRYTVTSGSGRDGIIPRHWPGLTEPHISRNTQESSCNEGKAPEVTGHGSDCTRWNKDPAPYKPVEKQRLYADGFVRPIDVGEPGMLEYQQVHQLSSGHMVKNLPQMANPKLCNIQHRGVMSDSLPSAPPRFRTHLDPLAKPQHYAAIGDQVLRHTDKLLRTPPRLSRRKTPKG</sequence>
<evidence type="ECO:0000313" key="3">
    <source>
        <dbReference type="EMBL" id="OJI97697.1"/>
    </source>
</evidence>